<keyword evidence="5 6" id="KW-0687">Ribonucleoprotein</keyword>
<protein>
    <recommendedName>
        <fullName evidence="6">Small ribosomal subunit protein uS17</fullName>
    </recommendedName>
</protein>
<evidence type="ECO:0000313" key="7">
    <source>
        <dbReference type="EMBL" id="OGL71734.1"/>
    </source>
</evidence>
<keyword evidence="3 6" id="KW-0694">RNA-binding</keyword>
<evidence type="ECO:0000256" key="5">
    <source>
        <dbReference type="ARBA" id="ARBA00023274"/>
    </source>
</evidence>
<evidence type="ECO:0000256" key="3">
    <source>
        <dbReference type="ARBA" id="ARBA00022884"/>
    </source>
</evidence>
<gene>
    <name evidence="6" type="primary">rpsQ</name>
    <name evidence="7" type="ORF">A3C17_02860</name>
</gene>
<dbReference type="Proteomes" id="UP000177097">
    <property type="component" value="Unassembled WGS sequence"/>
</dbReference>
<evidence type="ECO:0000256" key="1">
    <source>
        <dbReference type="ARBA" id="ARBA00010254"/>
    </source>
</evidence>
<sequence>MSETKNIIIRRMTGVVVSNKADKTLKVRVDRLKMHPKYKKRYTVSKSYAVHDERNQFQEGDVVEFVASRPYSKTKRWRVVYGEGMPSQPLDSVVDTDTQTV</sequence>
<dbReference type="PANTHER" id="PTHR10744">
    <property type="entry name" value="40S RIBOSOMAL PROTEIN S11 FAMILY MEMBER"/>
    <property type="match status" value="1"/>
</dbReference>
<evidence type="ECO:0000313" key="8">
    <source>
        <dbReference type="Proteomes" id="UP000177097"/>
    </source>
</evidence>
<dbReference type="InterPro" id="IPR012340">
    <property type="entry name" value="NA-bd_OB-fold"/>
</dbReference>
<evidence type="ECO:0000256" key="6">
    <source>
        <dbReference type="HAMAP-Rule" id="MF_01345"/>
    </source>
</evidence>
<comment type="caution">
    <text evidence="7">The sequence shown here is derived from an EMBL/GenBank/DDBJ whole genome shotgun (WGS) entry which is preliminary data.</text>
</comment>
<dbReference type="GO" id="GO:0003735">
    <property type="term" value="F:structural constituent of ribosome"/>
    <property type="evidence" value="ECO:0007669"/>
    <property type="project" value="UniProtKB-UniRule"/>
</dbReference>
<dbReference type="EMBL" id="MGDX01000006">
    <property type="protein sequence ID" value="OGL71734.1"/>
    <property type="molecule type" value="Genomic_DNA"/>
</dbReference>
<organism evidence="7 8">
    <name type="scientific">Candidatus Uhrbacteria bacterium RIFCSPHIGHO2_02_FULL_53_13</name>
    <dbReference type="NCBI Taxonomy" id="1802389"/>
    <lineage>
        <taxon>Bacteria</taxon>
        <taxon>Candidatus Uhriibacteriota</taxon>
    </lineage>
</organism>
<reference evidence="7 8" key="1">
    <citation type="journal article" date="2016" name="Nat. Commun.">
        <title>Thousands of microbial genomes shed light on interconnected biogeochemical processes in an aquifer system.</title>
        <authorList>
            <person name="Anantharaman K."/>
            <person name="Brown C.T."/>
            <person name="Hug L.A."/>
            <person name="Sharon I."/>
            <person name="Castelle C.J."/>
            <person name="Probst A.J."/>
            <person name="Thomas B.C."/>
            <person name="Singh A."/>
            <person name="Wilkins M.J."/>
            <person name="Karaoz U."/>
            <person name="Brodie E.L."/>
            <person name="Williams K.H."/>
            <person name="Hubbard S.S."/>
            <person name="Banfield J.F."/>
        </authorList>
    </citation>
    <scope>NUCLEOTIDE SEQUENCE [LARGE SCALE GENOMIC DNA]</scope>
</reference>
<dbReference type="STRING" id="1802389.A3C17_02860"/>
<evidence type="ECO:0000256" key="4">
    <source>
        <dbReference type="ARBA" id="ARBA00022980"/>
    </source>
</evidence>
<dbReference type="Pfam" id="PF00366">
    <property type="entry name" value="Ribosomal_S17"/>
    <property type="match status" value="1"/>
</dbReference>
<evidence type="ECO:0000256" key="2">
    <source>
        <dbReference type="ARBA" id="ARBA00022730"/>
    </source>
</evidence>
<dbReference type="InterPro" id="IPR000266">
    <property type="entry name" value="Ribosomal_uS17"/>
</dbReference>
<comment type="function">
    <text evidence="6">One of the primary rRNA binding proteins, it binds specifically to the 5'-end of 16S ribosomal RNA.</text>
</comment>
<dbReference type="GO" id="GO:0019843">
    <property type="term" value="F:rRNA binding"/>
    <property type="evidence" value="ECO:0007669"/>
    <property type="project" value="UniProtKB-UniRule"/>
</dbReference>
<dbReference type="SUPFAM" id="SSF50249">
    <property type="entry name" value="Nucleic acid-binding proteins"/>
    <property type="match status" value="1"/>
</dbReference>
<dbReference type="NCBIfam" id="TIGR03635">
    <property type="entry name" value="uS17_bact"/>
    <property type="match status" value="1"/>
</dbReference>
<name>A0A1F7U1T3_9BACT</name>
<dbReference type="GO" id="GO:0022627">
    <property type="term" value="C:cytosolic small ribosomal subunit"/>
    <property type="evidence" value="ECO:0007669"/>
    <property type="project" value="UniProtKB-UniRule"/>
</dbReference>
<accession>A0A1F7U1T3</accession>
<dbReference type="NCBIfam" id="NF004123">
    <property type="entry name" value="PRK05610.1"/>
    <property type="match status" value="1"/>
</dbReference>
<comment type="similarity">
    <text evidence="1 6">Belongs to the universal ribosomal protein uS17 family.</text>
</comment>
<dbReference type="PRINTS" id="PR00973">
    <property type="entry name" value="RIBOSOMALS17"/>
</dbReference>
<comment type="subunit">
    <text evidence="6">Part of the 30S ribosomal subunit.</text>
</comment>
<dbReference type="HAMAP" id="MF_01345_B">
    <property type="entry name" value="Ribosomal_uS17_B"/>
    <property type="match status" value="1"/>
</dbReference>
<dbReference type="InterPro" id="IPR019984">
    <property type="entry name" value="Ribosomal_uS17_bact/chlr"/>
</dbReference>
<keyword evidence="2 6" id="KW-0699">rRNA-binding</keyword>
<dbReference type="GO" id="GO:0006412">
    <property type="term" value="P:translation"/>
    <property type="evidence" value="ECO:0007669"/>
    <property type="project" value="UniProtKB-UniRule"/>
</dbReference>
<keyword evidence="4 6" id="KW-0689">Ribosomal protein</keyword>
<proteinExistence type="inferred from homology"/>
<dbReference type="CDD" id="cd00364">
    <property type="entry name" value="Ribosomal_uS17"/>
    <property type="match status" value="1"/>
</dbReference>
<dbReference type="AlphaFoldDB" id="A0A1F7U1T3"/>
<dbReference type="PANTHER" id="PTHR10744:SF1">
    <property type="entry name" value="SMALL RIBOSOMAL SUBUNIT PROTEIN US17M"/>
    <property type="match status" value="1"/>
</dbReference>
<dbReference type="Gene3D" id="2.40.50.140">
    <property type="entry name" value="Nucleic acid-binding proteins"/>
    <property type="match status" value="1"/>
</dbReference>